<comment type="caution">
    <text evidence="2">The sequence shown here is derived from an EMBL/GenBank/DDBJ whole genome shotgun (WGS) entry which is preliminary data.</text>
</comment>
<dbReference type="RefSeq" id="WP_118008836.1">
    <property type="nucleotide sequence ID" value="NZ_QSBA01000003.1"/>
</dbReference>
<dbReference type="Proteomes" id="UP000285844">
    <property type="component" value="Unassembled WGS sequence"/>
</dbReference>
<name>A0A413YVZ8_9FIRM</name>
<organism evidence="2 3">
    <name type="scientific">Lachnospira eligens</name>
    <dbReference type="NCBI Taxonomy" id="39485"/>
    <lineage>
        <taxon>Bacteria</taxon>
        <taxon>Bacillati</taxon>
        <taxon>Bacillota</taxon>
        <taxon>Clostridia</taxon>
        <taxon>Lachnospirales</taxon>
        <taxon>Lachnospiraceae</taxon>
        <taxon>Lachnospira</taxon>
    </lineage>
</organism>
<keyword evidence="1" id="KW-0472">Membrane</keyword>
<feature type="transmembrane region" description="Helical" evidence="1">
    <location>
        <begin position="34"/>
        <end position="52"/>
    </location>
</feature>
<proteinExistence type="predicted"/>
<keyword evidence="1" id="KW-1133">Transmembrane helix</keyword>
<keyword evidence="1" id="KW-0812">Transmembrane</keyword>
<dbReference type="AlphaFoldDB" id="A0A413YVZ8"/>
<accession>A0A413YVZ8</accession>
<evidence type="ECO:0000313" key="3">
    <source>
        <dbReference type="Proteomes" id="UP000285844"/>
    </source>
</evidence>
<sequence>MAMINCPKCNESISSKAKVCPYCNSKLRNGKKKAIIIISVIIVILIAMAVIFKIQYDKKKEREAKEAREKYVTEYNMCVDNFNSIWRRAENALNTSDYLVALTNDVWYGAIFQKGTTDNIKYIYKDQVVQTYQQAIQNMYADASVKADISSIKQIQSDIEQLYKDTENAPDELKEVRSAASDFITAFNDRMNFSTEASGSLSSYATTYANKKSTYNSKLSTFKNKIPDRLEE</sequence>
<protein>
    <submittedName>
        <fullName evidence="2">Zinc ribbon domain-containing protein</fullName>
    </submittedName>
</protein>
<gene>
    <name evidence="2" type="ORF">DW858_07895</name>
</gene>
<reference evidence="2 3" key="1">
    <citation type="submission" date="2018-08" db="EMBL/GenBank/DDBJ databases">
        <title>A genome reference for cultivated species of the human gut microbiota.</title>
        <authorList>
            <person name="Zou Y."/>
            <person name="Xue W."/>
            <person name="Luo G."/>
        </authorList>
    </citation>
    <scope>NUCLEOTIDE SEQUENCE [LARGE SCALE GENOMIC DNA]</scope>
    <source>
        <strain evidence="2 3">AM37-3BH</strain>
    </source>
</reference>
<evidence type="ECO:0000313" key="2">
    <source>
        <dbReference type="EMBL" id="RHC13244.1"/>
    </source>
</evidence>
<evidence type="ECO:0000256" key="1">
    <source>
        <dbReference type="SAM" id="Phobius"/>
    </source>
</evidence>
<dbReference type="EMBL" id="QSHM01000007">
    <property type="protein sequence ID" value="RHC13244.1"/>
    <property type="molecule type" value="Genomic_DNA"/>
</dbReference>